<dbReference type="Pfam" id="PF08245">
    <property type="entry name" value="Mur_ligase_M"/>
    <property type="match status" value="1"/>
</dbReference>
<dbReference type="GO" id="GO:0008360">
    <property type="term" value="P:regulation of cell shape"/>
    <property type="evidence" value="ECO:0007669"/>
    <property type="project" value="UniProtKB-KW"/>
</dbReference>
<keyword evidence="8" id="KW-0131">Cell cycle</keyword>
<feature type="region of interest" description="Disordered" evidence="11">
    <location>
        <begin position="1"/>
        <end position="30"/>
    </location>
</feature>
<dbReference type="SUPFAM" id="SSF53623">
    <property type="entry name" value="MurD-like peptide ligases, catalytic domain"/>
    <property type="match status" value="1"/>
</dbReference>
<evidence type="ECO:0000313" key="17">
    <source>
        <dbReference type="Proteomes" id="UP001162541"/>
    </source>
</evidence>
<keyword evidence="9" id="KW-0961">Cell wall biogenesis/degradation</keyword>
<evidence type="ECO:0000256" key="5">
    <source>
        <dbReference type="ARBA" id="ARBA00022840"/>
    </source>
</evidence>
<evidence type="ECO:0000256" key="7">
    <source>
        <dbReference type="ARBA" id="ARBA00022984"/>
    </source>
</evidence>
<protein>
    <recommendedName>
        <fullName evidence="10">UDP-MurNAc-pentapeptide synthetase</fullName>
    </recommendedName>
</protein>
<dbReference type="InterPro" id="IPR035911">
    <property type="entry name" value="MurE/MurF_N"/>
</dbReference>
<reference evidence="15 16" key="1">
    <citation type="submission" date="2016-03" db="EMBL/GenBank/DDBJ databases">
        <title>Mechanisms controlling the formation of the plant cell surface in tip-growing cells are functionally conserved among land plants.</title>
        <authorList>
            <person name="Honkanen S."/>
            <person name="Jones V.A."/>
            <person name="Morieri G."/>
            <person name="Champion C."/>
            <person name="Hetherington A.J."/>
            <person name="Kelly S."/>
            <person name="Saint-Marcoux D."/>
            <person name="Proust H."/>
            <person name="Prescott H."/>
            <person name="Dolan L."/>
        </authorList>
    </citation>
    <scope>NUCLEOTIDE SEQUENCE [LARGE SCALE GENOMIC DNA]</scope>
    <source>
        <strain evidence="16">cv. Tak-1 and cv. Tak-2</strain>
        <tissue evidence="15">Whole gametophyte</tissue>
    </source>
</reference>
<gene>
    <name evidence="15" type="ORF">AXG93_3040s1240</name>
    <name evidence="14" type="ORF">Mp_1g21490</name>
</gene>
<dbReference type="Gene3D" id="3.40.1390.10">
    <property type="entry name" value="MurE/MurF, N-terminal domain"/>
    <property type="match status" value="1"/>
</dbReference>
<dbReference type="Proteomes" id="UP001162541">
    <property type="component" value="Chromosome 1"/>
</dbReference>
<evidence type="ECO:0000259" key="13">
    <source>
        <dbReference type="Pfam" id="PF08245"/>
    </source>
</evidence>
<feature type="domain" description="Mur ligase C-terminal" evidence="12">
    <location>
        <begin position="446"/>
        <end position="566"/>
    </location>
</feature>
<dbReference type="InterPro" id="IPR004101">
    <property type="entry name" value="Mur_ligase_C"/>
</dbReference>
<evidence type="ECO:0000256" key="10">
    <source>
        <dbReference type="ARBA" id="ARBA00031461"/>
    </source>
</evidence>
<evidence type="ECO:0000313" key="16">
    <source>
        <dbReference type="Proteomes" id="UP000077202"/>
    </source>
</evidence>
<dbReference type="InterPro" id="IPR005863">
    <property type="entry name" value="UDP-N-AcMur_synth"/>
</dbReference>
<sequence>MRVAADEMSGLLPLTTSPHSSRRCSDVSSGPRSLLLCSARVRAGLQIHRRARFYRSFTCRVNSSDPLSEGAGGGSQDYGWSCDDGGVVWDASRLARAVGGDVVQWGSPGSICTDSRKINRGQWFLALVGPKFDGHDFLQQALDRGCAGVIGQNVSSDWPRGFIRIECSLDALHLLATYVRRLYRGPVVGITGSTGKTTARAMTSLALKSLGHVHQTEGNFNNHIGVPLTLLKLPFRNSACILEMGMSAAGEMEVLARIAEPSVRVLLNVGPAHMENFEKLEHVAAAKGELFSCARPGDVCILNADDPLIMGLILPPAVQVIFFGRRAGCHVKLVEAAVTEGGRGVHVILEQSSYGSITVENFNSGSQILENLLTEKPIHTHPQKPFDGAAVGRDYHSRTVFDISSPGLHLAMNACAAAAVAVALRIPVEKVCKTLSEYSPVGRRSRLEQVGNVHILDDAYNSNPMSLESSLRSLSYMDSKNRRVAFLGDMLELGRVSEDAHQTALALCTELQLDYVGLVGQCFAKAAMSLGMTTNNFNSFEDSEQLAKQVDFILEPGDTVLVKGSRGMKMEAVVDAIRRMTIT</sequence>
<dbReference type="InterPro" id="IPR036565">
    <property type="entry name" value="Mur-like_cat_sf"/>
</dbReference>
<proteinExistence type="inferred from homology"/>
<dbReference type="Pfam" id="PF02875">
    <property type="entry name" value="Mur_ligase_C"/>
    <property type="match status" value="1"/>
</dbReference>
<dbReference type="PANTHER" id="PTHR43024:SF1">
    <property type="entry name" value="UDP-N-ACETYLMURAMOYL-TRIPEPTIDE--D-ALANYL-D-ALANINE LIGASE"/>
    <property type="match status" value="1"/>
</dbReference>
<keyword evidence="2" id="KW-0436">Ligase</keyword>
<dbReference type="GO" id="GO:0047480">
    <property type="term" value="F:UDP-N-acetylmuramoyl-tripeptide-D-alanyl-D-alanine ligase activity"/>
    <property type="evidence" value="ECO:0007669"/>
    <property type="project" value="InterPro"/>
</dbReference>
<keyword evidence="5" id="KW-0067">ATP-binding</keyword>
<evidence type="ECO:0000313" key="14">
    <source>
        <dbReference type="EMBL" id="BBM99473.1"/>
    </source>
</evidence>
<dbReference type="GO" id="GO:0071555">
    <property type="term" value="P:cell wall organization"/>
    <property type="evidence" value="ECO:0007669"/>
    <property type="project" value="UniProtKB-KW"/>
</dbReference>
<keyword evidence="1" id="KW-0963">Cytoplasm</keyword>
<dbReference type="InterPro" id="IPR036615">
    <property type="entry name" value="Mur_ligase_C_dom_sf"/>
</dbReference>
<dbReference type="AlphaFoldDB" id="A0A176W276"/>
<dbReference type="EMBL" id="LVLJ01002195">
    <property type="protein sequence ID" value="OAE26306.1"/>
    <property type="molecule type" value="Genomic_DNA"/>
</dbReference>
<dbReference type="SUPFAM" id="SSF53244">
    <property type="entry name" value="MurD-like peptide ligases, peptide-binding domain"/>
    <property type="match status" value="1"/>
</dbReference>
<dbReference type="Proteomes" id="UP000077202">
    <property type="component" value="Unassembled WGS sequence"/>
</dbReference>
<evidence type="ECO:0000256" key="2">
    <source>
        <dbReference type="ARBA" id="ARBA00022598"/>
    </source>
</evidence>
<evidence type="ECO:0000256" key="3">
    <source>
        <dbReference type="ARBA" id="ARBA00022618"/>
    </source>
</evidence>
<feature type="domain" description="Mur ligase central" evidence="13">
    <location>
        <begin position="190"/>
        <end position="373"/>
    </location>
</feature>
<dbReference type="InterPro" id="IPR013221">
    <property type="entry name" value="Mur_ligase_cen"/>
</dbReference>
<dbReference type="GO" id="GO:0005524">
    <property type="term" value="F:ATP binding"/>
    <property type="evidence" value="ECO:0007669"/>
    <property type="project" value="UniProtKB-KW"/>
</dbReference>
<dbReference type="SUPFAM" id="SSF63418">
    <property type="entry name" value="MurE/MurF N-terminal domain"/>
    <property type="match status" value="1"/>
</dbReference>
<evidence type="ECO:0000256" key="4">
    <source>
        <dbReference type="ARBA" id="ARBA00022741"/>
    </source>
</evidence>
<keyword evidence="3" id="KW-0132">Cell division</keyword>
<evidence type="ECO:0000256" key="11">
    <source>
        <dbReference type="SAM" id="MobiDB-lite"/>
    </source>
</evidence>
<evidence type="ECO:0000313" key="15">
    <source>
        <dbReference type="EMBL" id="OAE26306.1"/>
    </source>
</evidence>
<dbReference type="EMBL" id="AP019866">
    <property type="protein sequence ID" value="BBM99473.1"/>
    <property type="molecule type" value="Genomic_DNA"/>
</dbReference>
<accession>A0A176W276</accession>
<reference evidence="14" key="2">
    <citation type="journal article" date="2019" name="Curr. Biol.">
        <title>Chromatin organization in early land plants reveals an ancestral association between H3K27me3, transposons, and constitutive heterochromatin.</title>
        <authorList>
            <person name="Montgomery S.A."/>
            <person name="Tanizawa Y."/>
            <person name="Galik B."/>
            <person name="Wang N."/>
            <person name="Ito T."/>
            <person name="Mochizuki T."/>
            <person name="Akimcheva S."/>
            <person name="Bowman J."/>
            <person name="Cognat V."/>
            <person name="Drouard L."/>
            <person name="Ekker H."/>
            <person name="Houng S."/>
            <person name="Kohchi T."/>
            <person name="Lin S."/>
            <person name="Liu L.D."/>
            <person name="Nakamura Y."/>
            <person name="Valeeva L.R."/>
            <person name="Shakirov E.V."/>
            <person name="Shippen D.E."/>
            <person name="Wei W."/>
            <person name="Yagura M."/>
            <person name="Yamaoka S."/>
            <person name="Yamato K.T."/>
            <person name="Liu C."/>
            <person name="Berger F."/>
        </authorList>
    </citation>
    <scope>NUCLEOTIDE SEQUENCE [LARGE SCALE GENOMIC DNA]</scope>
    <source>
        <strain evidence="14">Tak-1</strain>
    </source>
</reference>
<evidence type="ECO:0000259" key="12">
    <source>
        <dbReference type="Pfam" id="PF02875"/>
    </source>
</evidence>
<evidence type="ECO:0000256" key="9">
    <source>
        <dbReference type="ARBA" id="ARBA00023316"/>
    </source>
</evidence>
<keyword evidence="6" id="KW-0133">Cell shape</keyword>
<dbReference type="Gene3D" id="3.40.1190.10">
    <property type="entry name" value="Mur-like, catalytic domain"/>
    <property type="match status" value="1"/>
</dbReference>
<evidence type="ECO:0000256" key="1">
    <source>
        <dbReference type="ARBA" id="ARBA00022490"/>
    </source>
</evidence>
<dbReference type="InterPro" id="IPR051046">
    <property type="entry name" value="MurCDEF_CellWall_CoF430Synth"/>
</dbReference>
<dbReference type="Gene3D" id="3.90.190.20">
    <property type="entry name" value="Mur ligase, C-terminal domain"/>
    <property type="match status" value="1"/>
</dbReference>
<organism evidence="15 16">
    <name type="scientific">Marchantia polymorpha subsp. ruderalis</name>
    <dbReference type="NCBI Taxonomy" id="1480154"/>
    <lineage>
        <taxon>Eukaryota</taxon>
        <taxon>Viridiplantae</taxon>
        <taxon>Streptophyta</taxon>
        <taxon>Embryophyta</taxon>
        <taxon>Marchantiophyta</taxon>
        <taxon>Marchantiopsida</taxon>
        <taxon>Marchantiidae</taxon>
        <taxon>Marchantiales</taxon>
        <taxon>Marchantiaceae</taxon>
        <taxon>Marchantia</taxon>
    </lineage>
</organism>
<keyword evidence="16" id="KW-1185">Reference proteome</keyword>
<evidence type="ECO:0000256" key="6">
    <source>
        <dbReference type="ARBA" id="ARBA00022960"/>
    </source>
</evidence>
<dbReference type="PANTHER" id="PTHR43024">
    <property type="entry name" value="UDP-N-ACETYLMURAMOYL-TRIPEPTIDE--D-ALANYL-D-ALANINE LIGASE"/>
    <property type="match status" value="1"/>
</dbReference>
<reference evidence="17" key="3">
    <citation type="journal article" date="2020" name="Curr. Biol.">
        <title>Chromatin organization in early land plants reveals an ancestral association between H3K27me3, transposons, and constitutive heterochromatin.</title>
        <authorList>
            <person name="Montgomery S.A."/>
            <person name="Tanizawa Y."/>
            <person name="Galik B."/>
            <person name="Wang N."/>
            <person name="Ito T."/>
            <person name="Mochizuki T."/>
            <person name="Akimcheva S."/>
            <person name="Bowman J.L."/>
            <person name="Cognat V."/>
            <person name="Marechal-Drouard L."/>
            <person name="Ekker H."/>
            <person name="Hong S.F."/>
            <person name="Kohchi T."/>
            <person name="Lin S.S."/>
            <person name="Liu L.D."/>
            <person name="Nakamura Y."/>
            <person name="Valeeva L.R."/>
            <person name="Shakirov E.V."/>
            <person name="Shippen D.E."/>
            <person name="Wei W.L."/>
            <person name="Yagura M."/>
            <person name="Yamaoka S."/>
            <person name="Yamato K.T."/>
            <person name="Liu C."/>
            <person name="Berger F."/>
        </authorList>
    </citation>
    <scope>NUCLEOTIDE SEQUENCE [LARGE SCALE GENOMIC DNA]</scope>
    <source>
        <strain evidence="17">Tak-1</strain>
    </source>
</reference>
<dbReference type="GO" id="GO:0051301">
    <property type="term" value="P:cell division"/>
    <property type="evidence" value="ECO:0007669"/>
    <property type="project" value="UniProtKB-KW"/>
</dbReference>
<keyword evidence="7" id="KW-0573">Peptidoglycan synthesis</keyword>
<dbReference type="HAMAP" id="MF_02019">
    <property type="entry name" value="MurF"/>
    <property type="match status" value="1"/>
</dbReference>
<name>A0A176W276_MARPO</name>
<keyword evidence="4" id="KW-0547">Nucleotide-binding</keyword>
<evidence type="ECO:0000256" key="8">
    <source>
        <dbReference type="ARBA" id="ARBA00023306"/>
    </source>
</evidence>